<feature type="binding site" evidence="2">
    <location>
        <position position="56"/>
    </location>
    <ligand>
        <name>Mg(2+)</name>
        <dbReference type="ChEBI" id="CHEBI:18420"/>
        <label>1</label>
    </ligand>
</feature>
<keyword evidence="5" id="KW-1185">Reference proteome</keyword>
<reference evidence="4" key="1">
    <citation type="submission" date="2014-08" db="EMBL/GenBank/DDBJ databases">
        <authorList>
            <person name="Senf B."/>
            <person name="Petzold A."/>
            <person name="Downie B.R."/>
            <person name="Koch P."/>
            <person name="Platzer M."/>
        </authorList>
    </citation>
    <scope>NUCLEOTIDE SEQUENCE [LARGE SCALE GENOMIC DNA]</scope>
    <source>
        <strain evidence="4">GRZ</strain>
    </source>
</reference>
<evidence type="ECO:0000256" key="1">
    <source>
        <dbReference type="ARBA" id="ARBA00010702"/>
    </source>
</evidence>
<dbReference type="RefSeq" id="XP_070410595.1">
    <property type="nucleotide sequence ID" value="XM_070554494.1"/>
</dbReference>
<keyword evidence="2" id="KW-0479">Metal-binding</keyword>
<dbReference type="SUPFAM" id="SSF101478">
    <property type="entry name" value="ADP-ribosylglycohydrolase"/>
    <property type="match status" value="1"/>
</dbReference>
<dbReference type="InterPro" id="IPR005502">
    <property type="entry name" value="Ribosyl_crysJ1"/>
</dbReference>
<feature type="binding site" evidence="2">
    <location>
        <position position="57"/>
    </location>
    <ligand>
        <name>Mg(2+)</name>
        <dbReference type="ChEBI" id="CHEBI:18420"/>
        <label>1</label>
    </ligand>
</feature>
<dbReference type="CTD" id="113622"/>
<evidence type="ECO:0000313" key="5">
    <source>
        <dbReference type="Proteomes" id="UP000694548"/>
    </source>
</evidence>
<dbReference type="GeneTree" id="ENSGT00530000063627"/>
<feature type="compositionally biased region" description="Basic and acidic residues" evidence="3">
    <location>
        <begin position="522"/>
        <end position="544"/>
    </location>
</feature>
<accession>A0A8C6PGE3</accession>
<dbReference type="InterPro" id="IPR050792">
    <property type="entry name" value="ADP-ribosylglycohydrolase"/>
</dbReference>
<dbReference type="Proteomes" id="UP000694548">
    <property type="component" value="Chromosome sgr07"/>
</dbReference>
<organism evidence="4 5">
    <name type="scientific">Nothobranchius furzeri</name>
    <name type="common">Turquoise killifish</name>
    <dbReference type="NCBI Taxonomy" id="105023"/>
    <lineage>
        <taxon>Eukaryota</taxon>
        <taxon>Metazoa</taxon>
        <taxon>Chordata</taxon>
        <taxon>Craniata</taxon>
        <taxon>Vertebrata</taxon>
        <taxon>Euteleostomi</taxon>
        <taxon>Actinopterygii</taxon>
        <taxon>Neopterygii</taxon>
        <taxon>Teleostei</taxon>
        <taxon>Neoteleostei</taxon>
        <taxon>Acanthomorphata</taxon>
        <taxon>Ovalentaria</taxon>
        <taxon>Atherinomorphae</taxon>
        <taxon>Cyprinodontiformes</taxon>
        <taxon>Nothobranchiidae</taxon>
        <taxon>Nothobranchius</taxon>
    </lineage>
</organism>
<dbReference type="Gene3D" id="1.10.4080.10">
    <property type="entry name" value="ADP-ribosylation/Crystallin J1"/>
    <property type="match status" value="1"/>
</dbReference>
<comment type="similarity">
    <text evidence="1">Belongs to the ADP-ribosylglycohydrolase family.</text>
</comment>
<evidence type="ECO:0000313" key="4">
    <source>
        <dbReference type="Ensembl" id="ENSNFUP00015042522.1"/>
    </source>
</evidence>
<dbReference type="Ensembl" id="ENSNFUT00015044389.1">
    <property type="protein sequence ID" value="ENSNFUP00015042522.1"/>
    <property type="gene ID" value="ENSNFUG00015020358.1"/>
</dbReference>
<dbReference type="GeneID" id="107381628"/>
<dbReference type="Pfam" id="PF03747">
    <property type="entry name" value="ADP_ribosyl_GH"/>
    <property type="match status" value="1"/>
</dbReference>
<feature type="region of interest" description="Disordered" evidence="3">
    <location>
        <begin position="977"/>
        <end position="1011"/>
    </location>
</feature>
<feature type="region of interest" description="Disordered" evidence="3">
    <location>
        <begin position="448"/>
        <end position="467"/>
    </location>
</feature>
<proteinExistence type="inferred from homology"/>
<name>A0A8C6PGE3_NOTFU</name>
<dbReference type="PANTHER" id="PTHR16222">
    <property type="entry name" value="ADP-RIBOSYLGLYCOHYDROLASE"/>
    <property type="match status" value="1"/>
</dbReference>
<reference evidence="4" key="3">
    <citation type="submission" date="2025-09" db="UniProtKB">
        <authorList>
            <consortium name="Ensembl"/>
        </authorList>
    </citation>
    <scope>IDENTIFICATION</scope>
</reference>
<dbReference type="PANTHER" id="PTHR16222:SF23">
    <property type="entry name" value="INACTIVE ADP-RIBOSYLTRANSFERASE ARH2"/>
    <property type="match status" value="1"/>
</dbReference>
<dbReference type="FunFam" id="1.10.4080.10:FF:000002">
    <property type="entry name" value="ADP-ribosylarginine hydrolase isoform X1"/>
    <property type="match status" value="1"/>
</dbReference>
<dbReference type="InterPro" id="IPR036705">
    <property type="entry name" value="Ribosyl_crysJ1_sf"/>
</dbReference>
<feature type="compositionally biased region" description="Basic and acidic residues" evidence="3">
    <location>
        <begin position="989"/>
        <end position="1008"/>
    </location>
</feature>
<feature type="compositionally biased region" description="Basic and acidic residues" evidence="3">
    <location>
        <begin position="794"/>
        <end position="805"/>
    </location>
</feature>
<reference evidence="4" key="2">
    <citation type="submission" date="2025-08" db="UniProtKB">
        <authorList>
            <consortium name="Ensembl"/>
        </authorList>
    </citation>
    <scope>IDENTIFICATION</scope>
</reference>
<dbReference type="AlphaFoldDB" id="A0A8C6PGE3"/>
<protein>
    <submittedName>
        <fullName evidence="4">ADP-ribosylhydrolase like 1</fullName>
    </submittedName>
</protein>
<evidence type="ECO:0000256" key="2">
    <source>
        <dbReference type="PIRSR" id="PIRSR605502-1"/>
    </source>
</evidence>
<dbReference type="GO" id="GO:0046872">
    <property type="term" value="F:metal ion binding"/>
    <property type="evidence" value="ECO:0007669"/>
    <property type="project" value="UniProtKB-KW"/>
</dbReference>
<evidence type="ECO:0000256" key="3">
    <source>
        <dbReference type="SAM" id="MobiDB-lite"/>
    </source>
</evidence>
<feature type="region of interest" description="Disordered" evidence="3">
    <location>
        <begin position="791"/>
        <end position="833"/>
    </location>
</feature>
<gene>
    <name evidence="4" type="primary">adprhl1</name>
</gene>
<keyword evidence="2" id="KW-0460">Magnesium</keyword>
<sequence>MEKFKAAMVLGAVGDALGYKKGRWESCTSGKKIQEELASLGGLGALTLDPENWPLSDAVLMHMTTAEALVTDYWCLEDLYRELVRLYVEAIVSLQGRAPDPATVEACVHLKPHNFLLAWHTPFNEKGSGFGAAAKAMCVGMRYWQPDRLENLVEVSTETGRMTHNHPTGFLGSLTTALFASYAIQGKPLVTWGRELMEVIPRAEEYCRKTIRHMAEYQENWFYFEAKWQFYLEERGIDQEGQNQPLFPDHYDAEETDKMYKRWSSEGRAGRRGHDAPMIAYDALLAAGSDWAELCKRAMFHGGEGEATGLIAGCLYGLMHGLSQVPPNLYQDVDKRERLEELGEALFKAASAEKCIEKPDSLKTGLSPDVCLLKKLIKDPKCRPVLRGILESLLHYLTEDLPRRTAANTNLETPGCGLAKQIITTNSNGSGLQRETFAGQTQLQKSLKAGHPSVMETAENISDSYEDRIPRRCRGDQRERDQKSQRLTTFQLLLSKFLRTSPKPYTTKQREVGTLSSSRGGPRQDCHRKDRRHDTDTRDQVKREQRLKRRGSVKEIVAKFAKAAQKEQGLKTRKEQPIQPKLTRRGILLNSLMGRFEIMASVFNKGKVNSSHEKPSEGINVPYKIKERVACLERATQQVLAQHVLQIPPTISTCKPAETVQGNHAMSDHKPVLDCAADVLQISSCKEDKQMRNQPADQSLYNLLTQMKCQVIEADVDWGSARVSKNQISSNEAEFMTSRAKSVCPELISLAYVAEWSLPQPCRVLLQEELKLNWHMATIVTCPSVWSMGADSSPEQHFKETEPEVSRSSGQDTFTGKPAEAPREDMTVSSSESAARELCTITAEGNTEAKIEVFSKDTCHEVMATRDINLPQSISAQRGLCTCMPPCTDSIGDHPGSDQIKPACQSAPKTCTENPKSHSNPTSYIGSELKITKNCQDSGVYSPQHISKSATTRETMMEDLERGKDEEQQFEKNVGTGMSQRFQPFVGTKDARGDSRASETPSDDEKQRPKYTTISYCELSVKQAYKPKIIRFTDTFNF</sequence>
<feature type="region of interest" description="Disordered" evidence="3">
    <location>
        <begin position="501"/>
        <end position="548"/>
    </location>
</feature>
<comment type="cofactor">
    <cofactor evidence="2">
        <name>Mg(2+)</name>
        <dbReference type="ChEBI" id="CHEBI:18420"/>
    </cofactor>
    <text evidence="2">Binds 2 magnesium ions per subunit.</text>
</comment>